<dbReference type="HOGENOM" id="CLU_071407_2_0_1"/>
<accession>T1KNZ0</accession>
<sequence length="213" mass="25271">MNANSNVPGKVTIKMKLSDEDYHDIVLDWSDESCEYKQQLFMRKLASYTRVPIEYFTCVILFHGRDTHIFHNQETKYRIGMIEPENETFMSIFNDGNCFCVYTAFCWSDQDNGFVIRFELATPDVANVSQCDWFWCQYTSTRGLMDKRIKILKNSELNAKLNAENERRHDDDGAEFGRLYSDYNINQVHSMYFNCRSDEMDYHPERRYPSNRG</sequence>
<organism evidence="1 2">
    <name type="scientific">Tetranychus urticae</name>
    <name type="common">Two-spotted spider mite</name>
    <dbReference type="NCBI Taxonomy" id="32264"/>
    <lineage>
        <taxon>Eukaryota</taxon>
        <taxon>Metazoa</taxon>
        <taxon>Ecdysozoa</taxon>
        <taxon>Arthropoda</taxon>
        <taxon>Chelicerata</taxon>
        <taxon>Arachnida</taxon>
        <taxon>Acari</taxon>
        <taxon>Acariformes</taxon>
        <taxon>Trombidiformes</taxon>
        <taxon>Prostigmata</taxon>
        <taxon>Eleutherengona</taxon>
        <taxon>Raphignathae</taxon>
        <taxon>Tetranychoidea</taxon>
        <taxon>Tetranychidae</taxon>
        <taxon>Tetranychus</taxon>
    </lineage>
</organism>
<dbReference type="AlphaFoldDB" id="T1KNZ0"/>
<dbReference type="EnsemblMetazoa" id="tetur16g02690.1">
    <property type="protein sequence ID" value="tetur16g02690.1"/>
    <property type="gene ID" value="tetur16g02690"/>
</dbReference>
<gene>
    <name evidence="1" type="primary">107365842</name>
</gene>
<keyword evidence="2" id="KW-1185">Reference proteome</keyword>
<dbReference type="EMBL" id="CAEY01000279">
    <property type="status" value="NOT_ANNOTATED_CDS"/>
    <property type="molecule type" value="Genomic_DNA"/>
</dbReference>
<dbReference type="Proteomes" id="UP000015104">
    <property type="component" value="Unassembled WGS sequence"/>
</dbReference>
<reference evidence="2" key="1">
    <citation type="submission" date="2011-08" db="EMBL/GenBank/DDBJ databases">
        <authorList>
            <person name="Rombauts S."/>
        </authorList>
    </citation>
    <scope>NUCLEOTIDE SEQUENCE</scope>
    <source>
        <strain evidence="2">London</strain>
    </source>
</reference>
<dbReference type="KEGG" id="tut:107365842"/>
<protein>
    <submittedName>
        <fullName evidence="1">Uncharacterized protein</fullName>
    </submittedName>
</protein>
<reference evidence="1" key="2">
    <citation type="submission" date="2015-06" db="UniProtKB">
        <authorList>
            <consortium name="EnsemblMetazoa"/>
        </authorList>
    </citation>
    <scope>IDENTIFICATION</scope>
</reference>
<proteinExistence type="predicted"/>
<evidence type="ECO:0000313" key="1">
    <source>
        <dbReference type="EnsemblMetazoa" id="tetur16g02690.1"/>
    </source>
</evidence>
<name>T1KNZ0_TETUR</name>
<evidence type="ECO:0000313" key="2">
    <source>
        <dbReference type="Proteomes" id="UP000015104"/>
    </source>
</evidence>